<name>A0A3L8PZ86_9GAMM</name>
<evidence type="ECO:0000313" key="1">
    <source>
        <dbReference type="EMBL" id="RLV59402.1"/>
    </source>
</evidence>
<accession>A0A3L8PZ86</accession>
<reference evidence="1 2" key="1">
    <citation type="submission" date="2018-09" db="EMBL/GenBank/DDBJ databases">
        <title>Phylogeny of the Shewanellaceae, and recommendation for two new genera, Pseudoshewanella and Parashewanella.</title>
        <authorList>
            <person name="Wang G."/>
        </authorList>
    </citation>
    <scope>NUCLEOTIDE SEQUENCE [LARGE SCALE GENOMIC DNA]</scope>
    <source>
        <strain evidence="1 2">C51</strain>
    </source>
</reference>
<comment type="caution">
    <text evidence="1">The sequence shown here is derived from an EMBL/GenBank/DDBJ whole genome shotgun (WGS) entry which is preliminary data.</text>
</comment>
<gene>
    <name evidence="1" type="ORF">D5018_12275</name>
</gene>
<dbReference type="AlphaFoldDB" id="A0A3L8PZ86"/>
<protein>
    <recommendedName>
        <fullName evidence="3">MAE-28990/MAE-18760-like HEPN domain-containing protein</fullName>
    </recommendedName>
</protein>
<evidence type="ECO:0008006" key="3">
    <source>
        <dbReference type="Google" id="ProtNLM"/>
    </source>
</evidence>
<dbReference type="EMBL" id="QZEI01000035">
    <property type="protein sequence ID" value="RLV59402.1"/>
    <property type="molecule type" value="Genomic_DNA"/>
</dbReference>
<sequence>MTNKFKNKSFKPTVLQNHLTYPVSADSIKNRISVLKAVFNEVEETQVKYRDLLVKLDKNQQKLTLHDDSDEHYNYCYQDELIDLEFNFYRVNRISSILNMYAFLEHTLNRICHQKQLKYSLPISVYDLSGSGIERAKLYLNKFNLVNFASNICQSAWCNLTNLNKLRNALVHGEGDLDYTKKLKKEQIINIKGLDLHGSTILISNEYVIDALDNIEKFLTFVCEDSK</sequence>
<dbReference type="OrthoDB" id="6629869at2"/>
<dbReference type="RefSeq" id="WP_121839294.1">
    <property type="nucleotide sequence ID" value="NZ_ML014784.1"/>
</dbReference>
<proteinExistence type="predicted"/>
<evidence type="ECO:0000313" key="2">
    <source>
        <dbReference type="Proteomes" id="UP000281474"/>
    </source>
</evidence>
<keyword evidence="2" id="KW-1185">Reference proteome</keyword>
<dbReference type="Proteomes" id="UP000281474">
    <property type="component" value="Unassembled WGS sequence"/>
</dbReference>
<organism evidence="1 2">
    <name type="scientific">Parashewanella curva</name>
    <dbReference type="NCBI Taxonomy" id="2338552"/>
    <lineage>
        <taxon>Bacteria</taxon>
        <taxon>Pseudomonadati</taxon>
        <taxon>Pseudomonadota</taxon>
        <taxon>Gammaproteobacteria</taxon>
        <taxon>Alteromonadales</taxon>
        <taxon>Shewanellaceae</taxon>
        <taxon>Parashewanella</taxon>
    </lineage>
</organism>